<proteinExistence type="predicted"/>
<organism evidence="3 4">
    <name type="scientific">Cercophora scortea</name>
    <dbReference type="NCBI Taxonomy" id="314031"/>
    <lineage>
        <taxon>Eukaryota</taxon>
        <taxon>Fungi</taxon>
        <taxon>Dikarya</taxon>
        <taxon>Ascomycota</taxon>
        <taxon>Pezizomycotina</taxon>
        <taxon>Sordariomycetes</taxon>
        <taxon>Sordariomycetidae</taxon>
        <taxon>Sordariales</taxon>
        <taxon>Lasiosphaeriaceae</taxon>
        <taxon>Cercophora</taxon>
    </lineage>
</organism>
<dbReference type="InterPro" id="IPR000073">
    <property type="entry name" value="AB_hydrolase_1"/>
</dbReference>
<keyword evidence="3" id="KW-0378">Hydrolase</keyword>
<comment type="caution">
    <text evidence="3">The sequence shown here is derived from an EMBL/GenBank/DDBJ whole genome shotgun (WGS) entry which is preliminary data.</text>
</comment>
<feature type="domain" description="AB hydrolase-1" evidence="2">
    <location>
        <begin position="77"/>
        <end position="225"/>
    </location>
</feature>
<dbReference type="Pfam" id="PF12697">
    <property type="entry name" value="Abhydrolase_6"/>
    <property type="match status" value="1"/>
</dbReference>
<evidence type="ECO:0000259" key="2">
    <source>
        <dbReference type="Pfam" id="PF12697"/>
    </source>
</evidence>
<gene>
    <name evidence="3" type="ORF">B0T19DRAFT_138958</name>
</gene>
<dbReference type="Proteomes" id="UP001286456">
    <property type="component" value="Unassembled WGS sequence"/>
</dbReference>
<dbReference type="AlphaFoldDB" id="A0AAE0IZN3"/>
<protein>
    <submittedName>
        <fullName evidence="3">Alpha/beta hydrolase family-domain-containing protein</fullName>
    </submittedName>
</protein>
<name>A0AAE0IZN3_9PEZI</name>
<dbReference type="Gene3D" id="3.40.50.1820">
    <property type="entry name" value="alpha/beta hydrolase"/>
    <property type="match status" value="1"/>
</dbReference>
<evidence type="ECO:0000313" key="4">
    <source>
        <dbReference type="Proteomes" id="UP001286456"/>
    </source>
</evidence>
<dbReference type="InterPro" id="IPR029058">
    <property type="entry name" value="AB_hydrolase_fold"/>
</dbReference>
<feature type="region of interest" description="Disordered" evidence="1">
    <location>
        <begin position="269"/>
        <end position="304"/>
    </location>
</feature>
<dbReference type="SUPFAM" id="SSF53474">
    <property type="entry name" value="alpha/beta-Hydrolases"/>
    <property type="match status" value="1"/>
</dbReference>
<evidence type="ECO:0000313" key="3">
    <source>
        <dbReference type="EMBL" id="KAK3333850.1"/>
    </source>
</evidence>
<keyword evidence="4" id="KW-1185">Reference proteome</keyword>
<reference evidence="3" key="1">
    <citation type="journal article" date="2023" name="Mol. Phylogenet. Evol.">
        <title>Genome-scale phylogeny and comparative genomics of the fungal order Sordariales.</title>
        <authorList>
            <person name="Hensen N."/>
            <person name="Bonometti L."/>
            <person name="Westerberg I."/>
            <person name="Brannstrom I.O."/>
            <person name="Guillou S."/>
            <person name="Cros-Aarteil S."/>
            <person name="Calhoun S."/>
            <person name="Haridas S."/>
            <person name="Kuo A."/>
            <person name="Mondo S."/>
            <person name="Pangilinan J."/>
            <person name="Riley R."/>
            <person name="LaButti K."/>
            <person name="Andreopoulos B."/>
            <person name="Lipzen A."/>
            <person name="Chen C."/>
            <person name="Yan M."/>
            <person name="Daum C."/>
            <person name="Ng V."/>
            <person name="Clum A."/>
            <person name="Steindorff A."/>
            <person name="Ohm R.A."/>
            <person name="Martin F."/>
            <person name="Silar P."/>
            <person name="Natvig D.O."/>
            <person name="Lalanne C."/>
            <person name="Gautier V."/>
            <person name="Ament-Velasquez S.L."/>
            <person name="Kruys A."/>
            <person name="Hutchinson M.I."/>
            <person name="Powell A.J."/>
            <person name="Barry K."/>
            <person name="Miller A.N."/>
            <person name="Grigoriev I.V."/>
            <person name="Debuchy R."/>
            <person name="Gladieux P."/>
            <person name="Hiltunen Thoren M."/>
            <person name="Johannesson H."/>
        </authorList>
    </citation>
    <scope>NUCLEOTIDE SEQUENCE</scope>
    <source>
        <strain evidence="3">SMH4131-1</strain>
    </source>
</reference>
<dbReference type="EMBL" id="JAUEPO010000002">
    <property type="protein sequence ID" value="KAK3333850.1"/>
    <property type="molecule type" value="Genomic_DNA"/>
</dbReference>
<sequence>MTSSAFEIREHVVEGQHIREYPHATAHSQEDVLRLAVKQYIPKNNPDPQPGDITILASHANGFVKELYEPLWGDMLVALAARGVKVRGIWIADVAWQGQSGLLNHDLLGNDPSWLDHARDLLHLVNTFRASMPRPLIGVGHSFGANVIVNLSLLHPRLLSSLVLLDPVLSRFTLRGPKYGFGPMKNTAYRRDLWPTRAAAEASFLKNAFYATWDPRVLALWNKHGLVPITPSNAHLHPPADSAAAESSSSRVTLTTSKHQEVFTYYRPQSQSYDPHTGARLPSDKATRAQHLPDAGPDVTTPGGPGYEFDFYRPEGIQTTDKLPNVRPGVLWVFGALSDVNPPDVRAEKMELTGVGVGGSGGVKAGRVKAATIDGFGHLVPMEQTTRCAELAAEFVADDLRVWREEEAAFRVWAGRSKVEKTMIDDDWKRWMGPVARREKKL</sequence>
<reference evidence="3" key="2">
    <citation type="submission" date="2023-06" db="EMBL/GenBank/DDBJ databases">
        <authorList>
            <consortium name="Lawrence Berkeley National Laboratory"/>
            <person name="Haridas S."/>
            <person name="Hensen N."/>
            <person name="Bonometti L."/>
            <person name="Westerberg I."/>
            <person name="Brannstrom I.O."/>
            <person name="Guillou S."/>
            <person name="Cros-Aarteil S."/>
            <person name="Calhoun S."/>
            <person name="Kuo A."/>
            <person name="Mondo S."/>
            <person name="Pangilinan J."/>
            <person name="Riley R."/>
            <person name="Labutti K."/>
            <person name="Andreopoulos B."/>
            <person name="Lipzen A."/>
            <person name="Chen C."/>
            <person name="Yanf M."/>
            <person name="Daum C."/>
            <person name="Ng V."/>
            <person name="Clum A."/>
            <person name="Steindorff A."/>
            <person name="Ohm R."/>
            <person name="Martin F."/>
            <person name="Silar P."/>
            <person name="Natvig D."/>
            <person name="Lalanne C."/>
            <person name="Gautier V."/>
            <person name="Ament-Velasquez S.L."/>
            <person name="Kruys A."/>
            <person name="Hutchinson M.I."/>
            <person name="Powell A.J."/>
            <person name="Barry K."/>
            <person name="Miller A.N."/>
            <person name="Grigoriev I.V."/>
            <person name="Debuchy R."/>
            <person name="Gladieux P."/>
            <person name="Thoren M.H."/>
            <person name="Johannesson H."/>
        </authorList>
    </citation>
    <scope>NUCLEOTIDE SEQUENCE</scope>
    <source>
        <strain evidence="3">SMH4131-1</strain>
    </source>
</reference>
<accession>A0AAE0IZN3</accession>
<dbReference type="GO" id="GO:0016787">
    <property type="term" value="F:hydrolase activity"/>
    <property type="evidence" value="ECO:0007669"/>
    <property type="project" value="UniProtKB-KW"/>
</dbReference>
<evidence type="ECO:0000256" key="1">
    <source>
        <dbReference type="SAM" id="MobiDB-lite"/>
    </source>
</evidence>